<evidence type="ECO:0000256" key="2">
    <source>
        <dbReference type="ARBA" id="ARBA00022475"/>
    </source>
</evidence>
<keyword evidence="5 6" id="KW-0472">Membrane</keyword>
<feature type="transmembrane region" description="Helical" evidence="6">
    <location>
        <begin position="243"/>
        <end position="267"/>
    </location>
</feature>
<name>A0A370X5N1_9GAMM</name>
<evidence type="ECO:0000256" key="6">
    <source>
        <dbReference type="SAM" id="Phobius"/>
    </source>
</evidence>
<dbReference type="InterPro" id="IPR050833">
    <property type="entry name" value="Poly_Biosynth_Transport"/>
</dbReference>
<dbReference type="Pfam" id="PF01943">
    <property type="entry name" value="Polysacc_synt"/>
    <property type="match status" value="1"/>
</dbReference>
<evidence type="ECO:0000256" key="4">
    <source>
        <dbReference type="ARBA" id="ARBA00022989"/>
    </source>
</evidence>
<feature type="transmembrane region" description="Helical" evidence="6">
    <location>
        <begin position="101"/>
        <end position="119"/>
    </location>
</feature>
<evidence type="ECO:0000256" key="5">
    <source>
        <dbReference type="ARBA" id="ARBA00023136"/>
    </source>
</evidence>
<dbReference type="AlphaFoldDB" id="A0A370X5N1"/>
<feature type="transmembrane region" description="Helical" evidence="6">
    <location>
        <begin position="21"/>
        <end position="46"/>
    </location>
</feature>
<sequence>MNSSISDIPWLGRLPQSWRRALGAISMLWVSTAFGAGLTFITQALLARELGPSQYGLLASSLATITMVAPLAGFGLPQYWLQVYGVEGWEGNRWLRPSLRFITGSTLLTLGVVVVWSLTGAPLDARPMLLLLLPVVLGILAVSLISSQLRLEERHFALAWWQLTTPGSRLLVAAMLLLMVAPDGRFVAAGFSFISLCVAAMALPRLVAMMRGGIRLHGHGPAPAASTTADAPLPTVARLWSQAWAYGLEATLYPIFFQISTVLLKYLNGNAQAGIFGIALGVMTAIYLIPATVYQKFLLSKFHRWAVHDRHKFWMVYRHAAVAMLASGIVLAVALIGVAPWVVPIIFGEKYRPVVHVLTVLALCVPIRFLSTAISAALLNEIHMRYRVVAMGLSAGVVVIFNVLLIPTHHEMGAAFATVAGETSLLIAMCLGVRWFHTRARRT</sequence>
<reference evidence="7 8" key="1">
    <citation type="submission" date="2018-07" db="EMBL/GenBank/DDBJ databases">
        <title>Dyella monticola sp. nov. and Dyella psychrodurans sp. nov. isolated from monsoon evergreen broad-leaved forest soil of Dinghu Mountain, China.</title>
        <authorList>
            <person name="Gao Z."/>
            <person name="Qiu L."/>
        </authorList>
    </citation>
    <scope>NUCLEOTIDE SEQUENCE [LARGE SCALE GENOMIC DNA]</scope>
    <source>
        <strain evidence="7 8">4G-K06</strain>
    </source>
</reference>
<accession>A0A370X5N1</accession>
<comment type="subcellular location">
    <subcellularLocation>
        <location evidence="1">Cell membrane</location>
        <topology evidence="1">Multi-pass membrane protein</topology>
    </subcellularLocation>
</comment>
<dbReference type="GO" id="GO:0005886">
    <property type="term" value="C:plasma membrane"/>
    <property type="evidence" value="ECO:0007669"/>
    <property type="project" value="UniProtKB-SubCell"/>
</dbReference>
<feature type="transmembrane region" description="Helical" evidence="6">
    <location>
        <begin position="412"/>
        <end position="436"/>
    </location>
</feature>
<gene>
    <name evidence="7" type="ORF">DWU98_05325</name>
</gene>
<feature type="transmembrane region" description="Helical" evidence="6">
    <location>
        <begin position="158"/>
        <end position="180"/>
    </location>
</feature>
<dbReference type="PANTHER" id="PTHR30250">
    <property type="entry name" value="PST FAMILY PREDICTED COLANIC ACID TRANSPORTER"/>
    <property type="match status" value="1"/>
</dbReference>
<feature type="transmembrane region" description="Helical" evidence="6">
    <location>
        <begin position="273"/>
        <end position="294"/>
    </location>
</feature>
<keyword evidence="4 6" id="KW-1133">Transmembrane helix</keyword>
<dbReference type="EMBL" id="QRBE01000002">
    <property type="protein sequence ID" value="RDS83739.1"/>
    <property type="molecule type" value="Genomic_DNA"/>
</dbReference>
<organism evidence="7 8">
    <name type="scientific">Dyella monticola</name>
    <dbReference type="NCBI Taxonomy" id="1927958"/>
    <lineage>
        <taxon>Bacteria</taxon>
        <taxon>Pseudomonadati</taxon>
        <taxon>Pseudomonadota</taxon>
        <taxon>Gammaproteobacteria</taxon>
        <taxon>Lysobacterales</taxon>
        <taxon>Rhodanobacteraceae</taxon>
        <taxon>Dyella</taxon>
    </lineage>
</organism>
<dbReference type="OrthoDB" id="103403at2"/>
<proteinExistence type="predicted"/>
<dbReference type="Proteomes" id="UP000254258">
    <property type="component" value="Unassembled WGS sequence"/>
</dbReference>
<feature type="transmembrane region" description="Helical" evidence="6">
    <location>
        <begin position="315"/>
        <end position="342"/>
    </location>
</feature>
<evidence type="ECO:0000256" key="3">
    <source>
        <dbReference type="ARBA" id="ARBA00022692"/>
    </source>
</evidence>
<keyword evidence="3 6" id="KW-0812">Transmembrane</keyword>
<keyword evidence="8" id="KW-1185">Reference proteome</keyword>
<dbReference type="RefSeq" id="WP_115494451.1">
    <property type="nucleotide sequence ID" value="NZ_QRBE01000002.1"/>
</dbReference>
<dbReference type="PANTHER" id="PTHR30250:SF11">
    <property type="entry name" value="O-ANTIGEN TRANSPORTER-RELATED"/>
    <property type="match status" value="1"/>
</dbReference>
<evidence type="ECO:0000313" key="7">
    <source>
        <dbReference type="EMBL" id="RDS83739.1"/>
    </source>
</evidence>
<feature type="transmembrane region" description="Helical" evidence="6">
    <location>
        <begin position="354"/>
        <end position="379"/>
    </location>
</feature>
<feature type="transmembrane region" description="Helical" evidence="6">
    <location>
        <begin position="58"/>
        <end position="81"/>
    </location>
</feature>
<protein>
    <submittedName>
        <fullName evidence="7">Flippase</fullName>
    </submittedName>
</protein>
<evidence type="ECO:0000313" key="8">
    <source>
        <dbReference type="Proteomes" id="UP000254258"/>
    </source>
</evidence>
<keyword evidence="2" id="KW-1003">Cell membrane</keyword>
<dbReference type="InterPro" id="IPR002797">
    <property type="entry name" value="Polysacc_synth"/>
</dbReference>
<feature type="transmembrane region" description="Helical" evidence="6">
    <location>
        <begin position="125"/>
        <end position="146"/>
    </location>
</feature>
<feature type="transmembrane region" description="Helical" evidence="6">
    <location>
        <begin position="386"/>
        <end position="406"/>
    </location>
</feature>
<comment type="caution">
    <text evidence="7">The sequence shown here is derived from an EMBL/GenBank/DDBJ whole genome shotgun (WGS) entry which is preliminary data.</text>
</comment>
<feature type="transmembrane region" description="Helical" evidence="6">
    <location>
        <begin position="186"/>
        <end position="207"/>
    </location>
</feature>
<evidence type="ECO:0000256" key="1">
    <source>
        <dbReference type="ARBA" id="ARBA00004651"/>
    </source>
</evidence>